<dbReference type="EMBL" id="ADBL01001135">
    <property type="status" value="NOT_ANNOTATED_CDS"/>
    <property type="molecule type" value="Genomic_DNA"/>
</dbReference>
<keyword evidence="1" id="KW-0812">Transmembrane</keyword>
<protein>
    <submittedName>
        <fullName evidence="2 3">Uncharacterized protein</fullName>
    </submittedName>
</protein>
<accession>A0A0C4DXT9</accession>
<evidence type="ECO:0000256" key="1">
    <source>
        <dbReference type="SAM" id="Phobius"/>
    </source>
</evidence>
<sequence>MCRGVRTCTGERLVLAEVVARISRGIPGASLVRSKTGDLPPLDLGKGRRVQGEPVPHLVASFVVRAAGSTSRCRSSREAPDYAPVVLPWLLTSPWRQMLGLSGRLGELLLQVAGLVYDVSDDALADAVASVRAAPPPSTGSAPNESTKFMVAHTVFHASGNRAYSTGHRDQFEGDFSMVPASLVTSPRSRHRPNGNSGLHRAAGWAFGYGYVAAIWICWYLYQQAATPGEHRGGDR</sequence>
<gene>
    <name evidence="2" type="ORF">MAPG_04846</name>
</gene>
<reference evidence="2" key="1">
    <citation type="submission" date="2010-05" db="EMBL/GenBank/DDBJ databases">
        <title>The Genome Sequence of Magnaporthe poae strain ATCC 64411.</title>
        <authorList>
            <consortium name="The Broad Institute Genome Sequencing Platform"/>
            <consortium name="Broad Institute Genome Sequencing Center for Infectious Disease"/>
            <person name="Ma L.-J."/>
            <person name="Dead R."/>
            <person name="Young S."/>
            <person name="Zeng Q."/>
            <person name="Koehrsen M."/>
            <person name="Alvarado L."/>
            <person name="Berlin A."/>
            <person name="Chapman S.B."/>
            <person name="Chen Z."/>
            <person name="Freedman E."/>
            <person name="Gellesch M."/>
            <person name="Goldberg J."/>
            <person name="Griggs A."/>
            <person name="Gujja S."/>
            <person name="Heilman E.R."/>
            <person name="Heiman D."/>
            <person name="Hepburn T."/>
            <person name="Howarth C."/>
            <person name="Jen D."/>
            <person name="Larson L."/>
            <person name="Mehta T."/>
            <person name="Neiman D."/>
            <person name="Pearson M."/>
            <person name="Roberts A."/>
            <person name="Saif S."/>
            <person name="Shea T."/>
            <person name="Shenoy N."/>
            <person name="Sisk P."/>
            <person name="Stolte C."/>
            <person name="Sykes S."/>
            <person name="Walk T."/>
            <person name="White J."/>
            <person name="Yandava C."/>
            <person name="Haas B."/>
            <person name="Nusbaum C."/>
            <person name="Birren B."/>
        </authorList>
    </citation>
    <scope>NUCLEOTIDE SEQUENCE</scope>
    <source>
        <strain evidence="2">ATCC 64411</strain>
    </source>
</reference>
<name>A0A0C4DXT9_MAGP6</name>
<evidence type="ECO:0000313" key="2">
    <source>
        <dbReference type="EMBL" id="KLU85826.1"/>
    </source>
</evidence>
<organism evidence="3 4">
    <name type="scientific">Magnaporthiopsis poae (strain ATCC 64411 / 73-15)</name>
    <name type="common">Kentucky bluegrass fungus</name>
    <name type="synonym">Magnaporthe poae</name>
    <dbReference type="NCBI Taxonomy" id="644358"/>
    <lineage>
        <taxon>Eukaryota</taxon>
        <taxon>Fungi</taxon>
        <taxon>Dikarya</taxon>
        <taxon>Ascomycota</taxon>
        <taxon>Pezizomycotina</taxon>
        <taxon>Sordariomycetes</taxon>
        <taxon>Sordariomycetidae</taxon>
        <taxon>Magnaporthales</taxon>
        <taxon>Magnaporthaceae</taxon>
        <taxon>Magnaporthiopsis</taxon>
    </lineage>
</organism>
<keyword evidence="1" id="KW-1133">Transmembrane helix</keyword>
<dbReference type="EnsemblFungi" id="MAPG_04846T0">
    <property type="protein sequence ID" value="MAPG_04846T0"/>
    <property type="gene ID" value="MAPG_04846"/>
</dbReference>
<keyword evidence="1" id="KW-0472">Membrane</keyword>
<reference evidence="2" key="3">
    <citation type="submission" date="2011-03" db="EMBL/GenBank/DDBJ databases">
        <title>Annotation of Magnaporthe poae ATCC 64411.</title>
        <authorList>
            <person name="Ma L.-J."/>
            <person name="Dead R."/>
            <person name="Young S.K."/>
            <person name="Zeng Q."/>
            <person name="Gargeya S."/>
            <person name="Fitzgerald M."/>
            <person name="Haas B."/>
            <person name="Abouelleil A."/>
            <person name="Alvarado L."/>
            <person name="Arachchi H.M."/>
            <person name="Berlin A."/>
            <person name="Brown A."/>
            <person name="Chapman S.B."/>
            <person name="Chen Z."/>
            <person name="Dunbar C."/>
            <person name="Freedman E."/>
            <person name="Gearin G."/>
            <person name="Gellesch M."/>
            <person name="Goldberg J."/>
            <person name="Griggs A."/>
            <person name="Gujja S."/>
            <person name="Heiman D."/>
            <person name="Howarth C."/>
            <person name="Larson L."/>
            <person name="Lui A."/>
            <person name="MacDonald P.J.P."/>
            <person name="Mehta T."/>
            <person name="Montmayeur A."/>
            <person name="Murphy C."/>
            <person name="Neiman D."/>
            <person name="Pearson M."/>
            <person name="Priest M."/>
            <person name="Roberts A."/>
            <person name="Saif S."/>
            <person name="Shea T."/>
            <person name="Shenoy N."/>
            <person name="Sisk P."/>
            <person name="Stolte C."/>
            <person name="Sykes S."/>
            <person name="Yandava C."/>
            <person name="Wortman J."/>
            <person name="Nusbaum C."/>
            <person name="Birren B."/>
        </authorList>
    </citation>
    <scope>NUCLEOTIDE SEQUENCE</scope>
    <source>
        <strain evidence="2">ATCC 64411</strain>
    </source>
</reference>
<keyword evidence="4" id="KW-1185">Reference proteome</keyword>
<reference evidence="4" key="2">
    <citation type="submission" date="2010-05" db="EMBL/GenBank/DDBJ databases">
        <title>The genome sequence of Magnaporthe poae strain ATCC 64411.</title>
        <authorList>
            <person name="Ma L.-J."/>
            <person name="Dead R."/>
            <person name="Young S."/>
            <person name="Zeng Q."/>
            <person name="Koehrsen M."/>
            <person name="Alvarado L."/>
            <person name="Berlin A."/>
            <person name="Chapman S.B."/>
            <person name="Chen Z."/>
            <person name="Freedman E."/>
            <person name="Gellesch M."/>
            <person name="Goldberg J."/>
            <person name="Griggs A."/>
            <person name="Gujja S."/>
            <person name="Heilman E.R."/>
            <person name="Heiman D."/>
            <person name="Hepburn T."/>
            <person name="Howarth C."/>
            <person name="Jen D."/>
            <person name="Larson L."/>
            <person name="Mehta T."/>
            <person name="Neiman D."/>
            <person name="Pearson M."/>
            <person name="Roberts A."/>
            <person name="Saif S."/>
            <person name="Shea T."/>
            <person name="Shenoy N."/>
            <person name="Sisk P."/>
            <person name="Stolte C."/>
            <person name="Sykes S."/>
            <person name="Walk T."/>
            <person name="White J."/>
            <person name="Yandava C."/>
            <person name="Haas B."/>
            <person name="Nusbaum C."/>
            <person name="Birren B."/>
        </authorList>
    </citation>
    <scope>NUCLEOTIDE SEQUENCE [LARGE SCALE GENOMIC DNA]</scope>
    <source>
        <strain evidence="4">ATCC 64411 / 73-15</strain>
    </source>
</reference>
<evidence type="ECO:0000313" key="3">
    <source>
        <dbReference type="EnsemblFungi" id="MAPG_04846T0"/>
    </source>
</evidence>
<reference evidence="3" key="5">
    <citation type="submission" date="2015-06" db="UniProtKB">
        <authorList>
            <consortium name="EnsemblFungi"/>
        </authorList>
    </citation>
    <scope>IDENTIFICATION</scope>
    <source>
        <strain evidence="3">ATCC 64411</strain>
    </source>
</reference>
<dbReference type="EMBL" id="GL876969">
    <property type="protein sequence ID" value="KLU85826.1"/>
    <property type="molecule type" value="Genomic_DNA"/>
</dbReference>
<dbReference type="VEuPathDB" id="FungiDB:MAPG_04846"/>
<reference evidence="3" key="4">
    <citation type="journal article" date="2015" name="G3 (Bethesda)">
        <title>Genome sequences of three phytopathogenic species of the Magnaporthaceae family of fungi.</title>
        <authorList>
            <person name="Okagaki L.H."/>
            <person name="Nunes C.C."/>
            <person name="Sailsbery J."/>
            <person name="Clay B."/>
            <person name="Brown D."/>
            <person name="John T."/>
            <person name="Oh Y."/>
            <person name="Young N."/>
            <person name="Fitzgerald M."/>
            <person name="Haas B.J."/>
            <person name="Zeng Q."/>
            <person name="Young S."/>
            <person name="Adiconis X."/>
            <person name="Fan L."/>
            <person name="Levin J.Z."/>
            <person name="Mitchell T.K."/>
            <person name="Okubara P.A."/>
            <person name="Farman M.L."/>
            <person name="Kohn L.M."/>
            <person name="Birren B."/>
            <person name="Ma L.-J."/>
            <person name="Dean R.A."/>
        </authorList>
    </citation>
    <scope>NUCLEOTIDE SEQUENCE</scope>
    <source>
        <strain evidence="3">ATCC 64411 / 73-15</strain>
    </source>
</reference>
<proteinExistence type="predicted"/>
<dbReference type="AlphaFoldDB" id="A0A0C4DXT9"/>
<feature type="transmembrane region" description="Helical" evidence="1">
    <location>
        <begin position="202"/>
        <end position="222"/>
    </location>
</feature>
<dbReference type="Proteomes" id="UP000011715">
    <property type="component" value="Unassembled WGS sequence"/>
</dbReference>
<evidence type="ECO:0000313" key="4">
    <source>
        <dbReference type="Proteomes" id="UP000011715"/>
    </source>
</evidence>